<keyword evidence="1" id="KW-0378">Hydrolase</keyword>
<keyword evidence="1" id="KW-0121">Carboxypeptidase</keyword>
<accession>A0A5A7RFJ2</accession>
<gene>
    <name evidence="1" type="ORF">STAS_33637</name>
</gene>
<protein>
    <submittedName>
        <fullName evidence="1">Serine carboxypeptidase-like 13</fullName>
    </submittedName>
</protein>
<sequence length="270" mass="30239">MYSAISTNEASRLTATPFGTASPVRTTVCRLVLGSYFSSRPPLSPLRMIVNLEIETMPKLEGRRRFLSHALSYMNNNRNSTYKKSRIMLTSSDCKIYKASFWAFIFDNPSIIKTSVSPLINPDKSCINRRDVQRPTMLVHFRNIRRVILIIEIHSPRNLTFRLVSLGYNFCILTATQKSPDHVLLMLSGFPGSSAKTSVLPALGPLSHSLVIRHAKYSAINTNKPSRLTARPAGPASPVRTTVRVFVFGSYLSSLPLLSPLMRVWVMLLP</sequence>
<organism evidence="1 2">
    <name type="scientific">Striga asiatica</name>
    <name type="common">Asiatic witchweed</name>
    <name type="synonym">Buchnera asiatica</name>
    <dbReference type="NCBI Taxonomy" id="4170"/>
    <lineage>
        <taxon>Eukaryota</taxon>
        <taxon>Viridiplantae</taxon>
        <taxon>Streptophyta</taxon>
        <taxon>Embryophyta</taxon>
        <taxon>Tracheophyta</taxon>
        <taxon>Spermatophyta</taxon>
        <taxon>Magnoliopsida</taxon>
        <taxon>eudicotyledons</taxon>
        <taxon>Gunneridae</taxon>
        <taxon>Pentapetalae</taxon>
        <taxon>asterids</taxon>
        <taxon>lamiids</taxon>
        <taxon>Lamiales</taxon>
        <taxon>Orobanchaceae</taxon>
        <taxon>Buchnereae</taxon>
        <taxon>Striga</taxon>
    </lineage>
</organism>
<comment type="caution">
    <text evidence="1">The sequence shown here is derived from an EMBL/GenBank/DDBJ whole genome shotgun (WGS) entry which is preliminary data.</text>
</comment>
<keyword evidence="1" id="KW-0645">Protease</keyword>
<dbReference type="Proteomes" id="UP000325081">
    <property type="component" value="Unassembled WGS sequence"/>
</dbReference>
<evidence type="ECO:0000313" key="1">
    <source>
        <dbReference type="EMBL" id="GER55939.1"/>
    </source>
</evidence>
<dbReference type="GO" id="GO:0004180">
    <property type="term" value="F:carboxypeptidase activity"/>
    <property type="evidence" value="ECO:0007669"/>
    <property type="project" value="UniProtKB-KW"/>
</dbReference>
<dbReference type="AlphaFoldDB" id="A0A5A7RFJ2"/>
<proteinExistence type="predicted"/>
<name>A0A5A7RFJ2_STRAF</name>
<keyword evidence="2" id="KW-1185">Reference proteome</keyword>
<dbReference type="EMBL" id="BKCP01012403">
    <property type="protein sequence ID" value="GER55939.1"/>
    <property type="molecule type" value="Genomic_DNA"/>
</dbReference>
<evidence type="ECO:0000313" key="2">
    <source>
        <dbReference type="Proteomes" id="UP000325081"/>
    </source>
</evidence>
<reference evidence="2" key="1">
    <citation type="journal article" date="2019" name="Curr. Biol.">
        <title>Genome Sequence of Striga asiatica Provides Insight into the Evolution of Plant Parasitism.</title>
        <authorList>
            <person name="Yoshida S."/>
            <person name="Kim S."/>
            <person name="Wafula E.K."/>
            <person name="Tanskanen J."/>
            <person name="Kim Y.M."/>
            <person name="Honaas L."/>
            <person name="Yang Z."/>
            <person name="Spallek T."/>
            <person name="Conn C.E."/>
            <person name="Ichihashi Y."/>
            <person name="Cheong K."/>
            <person name="Cui S."/>
            <person name="Der J.P."/>
            <person name="Gundlach H."/>
            <person name="Jiao Y."/>
            <person name="Hori C."/>
            <person name="Ishida J.K."/>
            <person name="Kasahara H."/>
            <person name="Kiba T."/>
            <person name="Kim M.S."/>
            <person name="Koo N."/>
            <person name="Laohavisit A."/>
            <person name="Lee Y.H."/>
            <person name="Lumba S."/>
            <person name="McCourt P."/>
            <person name="Mortimer J.C."/>
            <person name="Mutuku J.M."/>
            <person name="Nomura T."/>
            <person name="Sasaki-Sekimoto Y."/>
            <person name="Seto Y."/>
            <person name="Wang Y."/>
            <person name="Wakatake T."/>
            <person name="Sakakibara H."/>
            <person name="Demura T."/>
            <person name="Yamaguchi S."/>
            <person name="Yoneyama K."/>
            <person name="Manabe R.I."/>
            <person name="Nelson D.C."/>
            <person name="Schulman A.H."/>
            <person name="Timko M.P."/>
            <person name="dePamphilis C.W."/>
            <person name="Choi D."/>
            <person name="Shirasu K."/>
        </authorList>
    </citation>
    <scope>NUCLEOTIDE SEQUENCE [LARGE SCALE GENOMIC DNA]</scope>
    <source>
        <strain evidence="2">cv. UVA1</strain>
    </source>
</reference>